<dbReference type="AlphaFoldDB" id="A0A2I8VGU5"/>
<keyword evidence="2" id="KW-1185">Reference proteome</keyword>
<dbReference type="Gene3D" id="3.30.56.110">
    <property type="entry name" value="Protein of unknown function DUF2237"/>
    <property type="match status" value="1"/>
</dbReference>
<name>A0A2I8VGU5_9EURY</name>
<organism evidence="1 2">
    <name type="scientific">Salinigranum rubrum</name>
    <dbReference type="NCBI Taxonomy" id="755307"/>
    <lineage>
        <taxon>Archaea</taxon>
        <taxon>Methanobacteriati</taxon>
        <taxon>Methanobacteriota</taxon>
        <taxon>Stenosarchaea group</taxon>
        <taxon>Halobacteria</taxon>
        <taxon>Halobacteriales</taxon>
        <taxon>Haloferacaceae</taxon>
        <taxon>Salinigranum</taxon>
    </lineage>
</organism>
<dbReference type="Proteomes" id="UP000236584">
    <property type="component" value="Chromosome"/>
</dbReference>
<dbReference type="InterPro" id="IPR018714">
    <property type="entry name" value="DUF2237"/>
</dbReference>
<dbReference type="PANTHER" id="PTHR37466">
    <property type="entry name" value="SLR1628 PROTEIN"/>
    <property type="match status" value="1"/>
</dbReference>
<reference evidence="1 2" key="1">
    <citation type="submission" date="2018-01" db="EMBL/GenBank/DDBJ databases">
        <title>Complete genome sequence of Salinigranum rubrum GX10T, an extremely halophilic archaeon isolated from a marine solar saltern.</title>
        <authorList>
            <person name="Han S."/>
        </authorList>
    </citation>
    <scope>NUCLEOTIDE SEQUENCE [LARGE SCALE GENOMIC DNA]</scope>
    <source>
        <strain evidence="1 2">GX10</strain>
    </source>
</reference>
<gene>
    <name evidence="1" type="ORF">C2R22_00210</name>
</gene>
<evidence type="ECO:0000313" key="1">
    <source>
        <dbReference type="EMBL" id="AUV80279.1"/>
    </source>
</evidence>
<proteinExistence type="predicted"/>
<dbReference type="Pfam" id="PF09996">
    <property type="entry name" value="DUF2237"/>
    <property type="match status" value="1"/>
</dbReference>
<dbReference type="OrthoDB" id="254799at2157"/>
<dbReference type="EMBL" id="CP026309">
    <property type="protein sequence ID" value="AUV80279.1"/>
    <property type="molecule type" value="Genomic_DNA"/>
</dbReference>
<dbReference type="GeneID" id="35590465"/>
<evidence type="ECO:0000313" key="2">
    <source>
        <dbReference type="Proteomes" id="UP000236584"/>
    </source>
</evidence>
<sequence length="135" mass="15145">MSTDEHADEENVLGTTLTPCSLAPDTGYLRDGHCRHLPSDRGRHEMCAVVTQEFLEFSRERGNDLVTPRPEFDFPGLHPGDRWCVCVGRWLEAYEADCAPPLVLDATSAAVLDDVPLETLREYAHDDEDEDEDEA</sequence>
<dbReference type="KEGG" id="srub:C2R22_00210"/>
<protein>
    <submittedName>
        <fullName evidence="1">DUF2237 domain-containing protein</fullName>
    </submittedName>
</protein>
<dbReference type="PANTHER" id="PTHR37466:SF1">
    <property type="entry name" value="SLR1628 PROTEIN"/>
    <property type="match status" value="1"/>
</dbReference>
<dbReference type="RefSeq" id="WP_103423787.1">
    <property type="nucleotide sequence ID" value="NZ_CP026309.1"/>
</dbReference>
<accession>A0A2I8VGU5</accession>